<dbReference type="AlphaFoldDB" id="A0A7X0VTI3"/>
<dbReference type="SMART" id="SM00342">
    <property type="entry name" value="HTH_ARAC"/>
    <property type="match status" value="1"/>
</dbReference>
<feature type="domain" description="HTH araC/xylS-type" evidence="4">
    <location>
        <begin position="199"/>
        <end position="290"/>
    </location>
</feature>
<evidence type="ECO:0000259" key="4">
    <source>
        <dbReference type="PROSITE" id="PS01124"/>
    </source>
</evidence>
<keyword evidence="1" id="KW-0805">Transcription regulation</keyword>
<name>A0A7X0VTI3_9BACL</name>
<dbReference type="SUPFAM" id="SSF46689">
    <property type="entry name" value="Homeodomain-like"/>
    <property type="match status" value="2"/>
</dbReference>
<dbReference type="Pfam" id="PF12833">
    <property type="entry name" value="HTH_18"/>
    <property type="match status" value="1"/>
</dbReference>
<organism evidence="5 6">
    <name type="scientific">Cohnella zeiphila</name>
    <dbReference type="NCBI Taxonomy" id="2761120"/>
    <lineage>
        <taxon>Bacteria</taxon>
        <taxon>Bacillati</taxon>
        <taxon>Bacillota</taxon>
        <taxon>Bacilli</taxon>
        <taxon>Bacillales</taxon>
        <taxon>Paenibacillaceae</taxon>
        <taxon>Cohnella</taxon>
    </lineage>
</organism>
<dbReference type="PROSITE" id="PS00041">
    <property type="entry name" value="HTH_ARAC_FAMILY_1"/>
    <property type="match status" value="1"/>
</dbReference>
<evidence type="ECO:0000256" key="1">
    <source>
        <dbReference type="ARBA" id="ARBA00023015"/>
    </source>
</evidence>
<gene>
    <name evidence="5" type="ORF">H7C18_03280</name>
</gene>
<dbReference type="PANTHER" id="PTHR43436:SF1">
    <property type="entry name" value="TRANSCRIPTIONAL REGULATORY PROTEIN"/>
    <property type="match status" value="1"/>
</dbReference>
<dbReference type="PROSITE" id="PS01124">
    <property type="entry name" value="HTH_ARAC_FAMILY_2"/>
    <property type="match status" value="1"/>
</dbReference>
<keyword evidence="6" id="KW-1185">Reference proteome</keyword>
<accession>A0A7X0VTI3</accession>
<evidence type="ECO:0000313" key="6">
    <source>
        <dbReference type="Proteomes" id="UP000564644"/>
    </source>
</evidence>
<dbReference type="GO" id="GO:0043565">
    <property type="term" value="F:sequence-specific DNA binding"/>
    <property type="evidence" value="ECO:0007669"/>
    <property type="project" value="InterPro"/>
</dbReference>
<dbReference type="InterPro" id="IPR018060">
    <property type="entry name" value="HTH_AraC"/>
</dbReference>
<evidence type="ECO:0000256" key="3">
    <source>
        <dbReference type="ARBA" id="ARBA00023163"/>
    </source>
</evidence>
<dbReference type="Proteomes" id="UP000564644">
    <property type="component" value="Unassembled WGS sequence"/>
</dbReference>
<evidence type="ECO:0000256" key="2">
    <source>
        <dbReference type="ARBA" id="ARBA00023125"/>
    </source>
</evidence>
<keyword evidence="2" id="KW-0238">DNA-binding</keyword>
<dbReference type="GO" id="GO:0003700">
    <property type="term" value="F:DNA-binding transcription factor activity"/>
    <property type="evidence" value="ECO:0007669"/>
    <property type="project" value="InterPro"/>
</dbReference>
<dbReference type="Gene3D" id="1.10.10.60">
    <property type="entry name" value="Homeodomain-like"/>
    <property type="match status" value="1"/>
</dbReference>
<proteinExistence type="predicted"/>
<dbReference type="EMBL" id="JACJVO010000003">
    <property type="protein sequence ID" value="MBB6729909.1"/>
    <property type="molecule type" value="Genomic_DNA"/>
</dbReference>
<keyword evidence="3" id="KW-0804">Transcription</keyword>
<evidence type="ECO:0000313" key="5">
    <source>
        <dbReference type="EMBL" id="MBB6729909.1"/>
    </source>
</evidence>
<dbReference type="Pfam" id="PF06719">
    <property type="entry name" value="AraC_N"/>
    <property type="match status" value="1"/>
</dbReference>
<dbReference type="RefSeq" id="WP_185127576.1">
    <property type="nucleotide sequence ID" value="NZ_JACJVO010000003.1"/>
</dbReference>
<dbReference type="InterPro" id="IPR018062">
    <property type="entry name" value="HTH_AraC-typ_CS"/>
</dbReference>
<reference evidence="5 6" key="1">
    <citation type="submission" date="2020-08" db="EMBL/GenBank/DDBJ databases">
        <title>Cohnella phylogeny.</title>
        <authorList>
            <person name="Dunlap C."/>
        </authorList>
    </citation>
    <scope>NUCLEOTIDE SEQUENCE [LARGE SCALE GENOMIC DNA]</scope>
    <source>
        <strain evidence="5 6">CBP 2801</strain>
    </source>
</reference>
<dbReference type="PANTHER" id="PTHR43436">
    <property type="entry name" value="ARAC-FAMILY TRANSCRIPTIONAL REGULATOR"/>
    <property type="match status" value="1"/>
</dbReference>
<dbReference type="InterPro" id="IPR009594">
    <property type="entry name" value="Tscrpt_reg_HTH_AraC_N"/>
</dbReference>
<sequence length="309" mass="34245">MDNKQTHATEILGRLLAQVLRFPIASGVLRTAVPFLEVLKESSPTLLSHGVLKPSLCIVLQGRKRLQVGNKIIEYTTGDYLAASVDMPVNGQVVEAAADRPYVALRVELTPGEVADVASEARLDLRPEPGLQPGVFVGKPGAEVLEGFEKLFRLSSDARAAGFLGPAVKREMIYWLLQGEDGTLFYKNMLLHQEASGVGKVIGWIKANFDSPFTIEQLAELGNMSVSNLHHKFKEVTALTPLQYQKRLRLQEARRLLLDGANVTETTLRVGYQSSTQFGREYKRLFGLPPLLDIRTIREGGRPLEREVE</sequence>
<comment type="caution">
    <text evidence="5">The sequence shown here is derived from an EMBL/GenBank/DDBJ whole genome shotgun (WGS) entry which is preliminary data.</text>
</comment>
<dbReference type="InterPro" id="IPR009057">
    <property type="entry name" value="Homeodomain-like_sf"/>
</dbReference>
<protein>
    <submittedName>
        <fullName evidence="5">AraC family transcriptional regulator</fullName>
    </submittedName>
</protein>